<organism evidence="4 5">
    <name type="scientific">Virgisporangium ochraceum</name>
    <dbReference type="NCBI Taxonomy" id="65505"/>
    <lineage>
        <taxon>Bacteria</taxon>
        <taxon>Bacillati</taxon>
        <taxon>Actinomycetota</taxon>
        <taxon>Actinomycetes</taxon>
        <taxon>Micromonosporales</taxon>
        <taxon>Micromonosporaceae</taxon>
        <taxon>Virgisporangium</taxon>
    </lineage>
</organism>
<dbReference type="Pfam" id="PF02594">
    <property type="entry name" value="DUF167"/>
    <property type="match status" value="1"/>
</dbReference>
<dbReference type="AlphaFoldDB" id="A0A8J3ZTB5"/>
<dbReference type="PANTHER" id="PTHR13420:SF7">
    <property type="entry name" value="UPF0235 PROTEIN C15ORF40"/>
    <property type="match status" value="1"/>
</dbReference>
<protein>
    <recommendedName>
        <fullName evidence="2">UPF0235 protein Voc01_035340</fullName>
    </recommendedName>
</protein>
<accession>A0A8J3ZTB5</accession>
<name>A0A8J3ZTB5_9ACTN</name>
<comment type="caution">
    <text evidence="4">The sequence shown here is derived from an EMBL/GenBank/DDBJ whole genome shotgun (WGS) entry which is preliminary data.</text>
</comment>
<dbReference type="GO" id="GO:0005737">
    <property type="term" value="C:cytoplasm"/>
    <property type="evidence" value="ECO:0007669"/>
    <property type="project" value="TreeGrafter"/>
</dbReference>
<dbReference type="EMBL" id="BOPH01000043">
    <property type="protein sequence ID" value="GIJ68617.1"/>
    <property type="molecule type" value="Genomic_DNA"/>
</dbReference>
<evidence type="ECO:0000256" key="1">
    <source>
        <dbReference type="ARBA" id="ARBA00010364"/>
    </source>
</evidence>
<evidence type="ECO:0000313" key="4">
    <source>
        <dbReference type="EMBL" id="GIJ68617.1"/>
    </source>
</evidence>
<dbReference type="PANTHER" id="PTHR13420">
    <property type="entry name" value="UPF0235 PROTEIN C15ORF40"/>
    <property type="match status" value="1"/>
</dbReference>
<dbReference type="InterPro" id="IPR003746">
    <property type="entry name" value="DUF167"/>
</dbReference>
<dbReference type="SUPFAM" id="SSF69786">
    <property type="entry name" value="YggU-like"/>
    <property type="match status" value="1"/>
</dbReference>
<proteinExistence type="inferred from homology"/>
<dbReference type="SMART" id="SM01152">
    <property type="entry name" value="DUF167"/>
    <property type="match status" value="1"/>
</dbReference>
<feature type="region of interest" description="Disordered" evidence="3">
    <location>
        <begin position="1"/>
        <end position="26"/>
    </location>
</feature>
<comment type="similarity">
    <text evidence="1 2">Belongs to the UPF0235 family.</text>
</comment>
<evidence type="ECO:0000256" key="3">
    <source>
        <dbReference type="SAM" id="MobiDB-lite"/>
    </source>
</evidence>
<reference evidence="4" key="1">
    <citation type="submission" date="2021-01" db="EMBL/GenBank/DDBJ databases">
        <title>Whole genome shotgun sequence of Virgisporangium ochraceum NBRC 16418.</title>
        <authorList>
            <person name="Komaki H."/>
            <person name="Tamura T."/>
        </authorList>
    </citation>
    <scope>NUCLEOTIDE SEQUENCE</scope>
    <source>
        <strain evidence="4">NBRC 16418</strain>
    </source>
</reference>
<sequence>MSGNGSGSLVPIRVKPGSSRARVGGRYEGPHGAALVVAVHAPPVDGRATDAAIAALADALGLRRADLSLRSGAASRDKIIAVTDAPPDLADRVARLRDTPP</sequence>
<dbReference type="HAMAP" id="MF_00634">
    <property type="entry name" value="UPF0235"/>
    <property type="match status" value="1"/>
</dbReference>
<dbReference type="Gene3D" id="3.30.1200.10">
    <property type="entry name" value="YggU-like"/>
    <property type="match status" value="1"/>
</dbReference>
<evidence type="ECO:0000256" key="2">
    <source>
        <dbReference type="HAMAP-Rule" id="MF_00634"/>
    </source>
</evidence>
<dbReference type="Proteomes" id="UP000635606">
    <property type="component" value="Unassembled WGS sequence"/>
</dbReference>
<keyword evidence="5" id="KW-1185">Reference proteome</keyword>
<dbReference type="InterPro" id="IPR036591">
    <property type="entry name" value="YggU-like_sf"/>
</dbReference>
<evidence type="ECO:0000313" key="5">
    <source>
        <dbReference type="Proteomes" id="UP000635606"/>
    </source>
</evidence>
<dbReference type="NCBIfam" id="TIGR00251">
    <property type="entry name" value="DUF167 family protein"/>
    <property type="match status" value="1"/>
</dbReference>
<gene>
    <name evidence="4" type="ORF">Voc01_035340</name>
</gene>